<proteinExistence type="predicted"/>
<comment type="caution">
    <text evidence="1">The sequence shown here is derived from an EMBL/GenBank/DDBJ whole genome shotgun (WGS) entry which is preliminary data.</text>
</comment>
<dbReference type="Proteomes" id="UP000276133">
    <property type="component" value="Unassembled WGS sequence"/>
</dbReference>
<evidence type="ECO:0000313" key="2">
    <source>
        <dbReference type="Proteomes" id="UP000276133"/>
    </source>
</evidence>
<evidence type="ECO:0000313" key="1">
    <source>
        <dbReference type="EMBL" id="RNA35604.1"/>
    </source>
</evidence>
<keyword evidence="2" id="KW-1185">Reference proteome</keyword>
<name>A0A3M7SI90_BRAPC</name>
<protein>
    <submittedName>
        <fullName evidence="1">Uncharacterized protein</fullName>
    </submittedName>
</protein>
<organism evidence="1 2">
    <name type="scientific">Brachionus plicatilis</name>
    <name type="common">Marine rotifer</name>
    <name type="synonym">Brachionus muelleri</name>
    <dbReference type="NCBI Taxonomy" id="10195"/>
    <lineage>
        <taxon>Eukaryota</taxon>
        <taxon>Metazoa</taxon>
        <taxon>Spiralia</taxon>
        <taxon>Gnathifera</taxon>
        <taxon>Rotifera</taxon>
        <taxon>Eurotatoria</taxon>
        <taxon>Monogononta</taxon>
        <taxon>Pseudotrocha</taxon>
        <taxon>Ploima</taxon>
        <taxon>Brachionidae</taxon>
        <taxon>Brachionus</taxon>
    </lineage>
</organism>
<sequence>MAQKNFFFAFERTSKSGRLFKILEWIPLKREELKEGSSSRVLLISSIENSLNEKLNEKIKFFDFNSIKPSNINLAELKLHLIEEKVVEKDSVSI</sequence>
<accession>A0A3M7SI90</accession>
<gene>
    <name evidence="1" type="ORF">BpHYR1_024049</name>
</gene>
<dbReference type="EMBL" id="REGN01001311">
    <property type="protein sequence ID" value="RNA35604.1"/>
    <property type="molecule type" value="Genomic_DNA"/>
</dbReference>
<dbReference type="AlphaFoldDB" id="A0A3M7SI90"/>
<reference evidence="1 2" key="1">
    <citation type="journal article" date="2018" name="Sci. Rep.">
        <title>Genomic signatures of local adaptation to the degree of environmental predictability in rotifers.</title>
        <authorList>
            <person name="Franch-Gras L."/>
            <person name="Hahn C."/>
            <person name="Garcia-Roger E.M."/>
            <person name="Carmona M.J."/>
            <person name="Serra M."/>
            <person name="Gomez A."/>
        </authorList>
    </citation>
    <scope>NUCLEOTIDE SEQUENCE [LARGE SCALE GENOMIC DNA]</scope>
    <source>
        <strain evidence="1">HYR1</strain>
    </source>
</reference>